<accession>A0A084IR28</accession>
<dbReference type="PATRIC" id="fig|1304275.5.peg.75"/>
<dbReference type="EMBL" id="APNK01000001">
    <property type="protein sequence ID" value="KEZ79162.1"/>
    <property type="molecule type" value="Genomic_DNA"/>
</dbReference>
<evidence type="ECO:0000259" key="1">
    <source>
        <dbReference type="Pfam" id="PF10005"/>
    </source>
</evidence>
<proteinExistence type="predicted"/>
<dbReference type="Gene3D" id="3.40.390.70">
    <property type="match status" value="1"/>
</dbReference>
<dbReference type="RefSeq" id="WP_037332688.1">
    <property type="nucleotide sequence ID" value="NZ_APNK01000001.1"/>
</dbReference>
<dbReference type="AlphaFoldDB" id="A0A084IR28"/>
<feature type="domain" description="Zinc-ribbon" evidence="1">
    <location>
        <begin position="4"/>
        <end position="96"/>
    </location>
</feature>
<evidence type="ECO:0000313" key="2">
    <source>
        <dbReference type="EMBL" id="KEZ79162.1"/>
    </source>
</evidence>
<name>A0A084IR28_SALHC</name>
<gene>
    <name evidence="2" type="ORF">C41B8_00395</name>
</gene>
<keyword evidence="3" id="KW-1185">Reference proteome</keyword>
<dbReference type="STRING" id="1304275.C41B8_00395"/>
<reference evidence="2 3" key="1">
    <citation type="submission" date="2013-03" db="EMBL/GenBank/DDBJ databases">
        <title>Salinisphaera hydrothermalis C41B8 Genome Sequencing.</title>
        <authorList>
            <person name="Li C."/>
            <person name="Lai Q."/>
            <person name="Shao Z."/>
        </authorList>
    </citation>
    <scope>NUCLEOTIDE SEQUENCE [LARGE SCALE GENOMIC DNA]</scope>
    <source>
        <strain evidence="2 3">C41B8</strain>
    </source>
</reference>
<protein>
    <recommendedName>
        <fullName evidence="1">Zinc-ribbon domain-containing protein</fullName>
    </recommendedName>
</protein>
<dbReference type="InterPro" id="IPR011201">
    <property type="entry name" value="Zinc-ribbon_6_bact"/>
</dbReference>
<dbReference type="InterPro" id="IPR031321">
    <property type="entry name" value="UCP012641"/>
</dbReference>
<dbReference type="PIRSF" id="PIRSF012641">
    <property type="entry name" value="UCP012641"/>
    <property type="match status" value="1"/>
</dbReference>
<dbReference type="Pfam" id="PF10005">
    <property type="entry name" value="Zn_ribbon_DZR_6"/>
    <property type="match status" value="1"/>
</dbReference>
<comment type="caution">
    <text evidence="2">The sequence shown here is derived from an EMBL/GenBank/DDBJ whole genome shotgun (WGS) entry which is preliminary data.</text>
</comment>
<dbReference type="Proteomes" id="UP000028302">
    <property type="component" value="Unassembled WGS sequence"/>
</dbReference>
<organism evidence="2 3">
    <name type="scientific">Salinisphaera hydrothermalis (strain C41B8)</name>
    <dbReference type="NCBI Taxonomy" id="1304275"/>
    <lineage>
        <taxon>Bacteria</taxon>
        <taxon>Pseudomonadati</taxon>
        <taxon>Pseudomonadota</taxon>
        <taxon>Gammaproteobacteria</taxon>
        <taxon>Salinisphaerales</taxon>
        <taxon>Salinisphaeraceae</taxon>
        <taxon>Salinisphaera</taxon>
    </lineage>
</organism>
<sequence length="355" mass="40480">MRDFFCQCGNILYFQNNMCLQCGRSVGYVPRAALMTAIEPIGHGRWQVPAAGQIAGREYKLCENTAIYDACNWLVPADDPHALCVSCRLTRTIPDLGVERHLELWRRIEAAKRHLLYSLTALKLPIIGREADPERGLVFDFLADADAASEFTDPLPGHEPVTTGHANGLITLNIAEADDVARARMREQMGEHYRTLLGHFRHEIGHYYWMQLIEDGPYLAGFRRLFGDERSDYGAALTRHYEQGPPPDWSEHYISRYASAHPWEDWAECWAHYLHMRDTLETAANHDLVKPRPWQRDATDFDTLTYQWTQLTIAVNAVNRSMGLPDAYPFALNVAASQKLAFIHDIVDRAGHAQY</sequence>
<evidence type="ECO:0000313" key="3">
    <source>
        <dbReference type="Proteomes" id="UP000028302"/>
    </source>
</evidence>
<dbReference type="Pfam" id="PF15887">
    <property type="entry name" value="Peptidase_Mx"/>
    <property type="match status" value="1"/>
</dbReference>
<dbReference type="OrthoDB" id="256753at2"/>
<dbReference type="eggNOG" id="COG4307">
    <property type="taxonomic scope" value="Bacteria"/>
</dbReference>